<dbReference type="GO" id="GO:0046872">
    <property type="term" value="F:metal ion binding"/>
    <property type="evidence" value="ECO:0007669"/>
    <property type="project" value="InterPro"/>
</dbReference>
<dbReference type="Proteomes" id="UP000070355">
    <property type="component" value="Unassembled WGS sequence"/>
</dbReference>
<evidence type="ECO:0000313" key="2">
    <source>
        <dbReference type="EMBL" id="KXB59281.1"/>
    </source>
</evidence>
<dbReference type="Gene3D" id="3.30.70.100">
    <property type="match status" value="1"/>
</dbReference>
<dbReference type="OrthoDB" id="9813266at2"/>
<dbReference type="InterPro" id="IPR006121">
    <property type="entry name" value="HMA_dom"/>
</dbReference>
<dbReference type="Pfam" id="PF00403">
    <property type="entry name" value="HMA"/>
    <property type="match status" value="1"/>
</dbReference>
<evidence type="ECO:0000259" key="1">
    <source>
        <dbReference type="PROSITE" id="PS50846"/>
    </source>
</evidence>
<dbReference type="InterPro" id="IPR036163">
    <property type="entry name" value="HMA_dom_sf"/>
</dbReference>
<dbReference type="GO" id="GO:0016020">
    <property type="term" value="C:membrane"/>
    <property type="evidence" value="ECO:0007669"/>
    <property type="project" value="InterPro"/>
</dbReference>
<evidence type="ECO:0000313" key="3">
    <source>
        <dbReference type="Proteomes" id="UP000070355"/>
    </source>
</evidence>
<reference evidence="3" key="1">
    <citation type="submission" date="2016-01" db="EMBL/GenBank/DDBJ databases">
        <authorList>
            <person name="Mitreva M."/>
            <person name="Pepin K.H."/>
            <person name="Mihindukulasuriya K.A."/>
            <person name="Fulton R."/>
            <person name="Fronick C."/>
            <person name="O'Laughlin M."/>
            <person name="Miner T."/>
            <person name="Herter B."/>
            <person name="Rosa B.A."/>
            <person name="Cordes M."/>
            <person name="Tomlinson C."/>
            <person name="Wollam A."/>
            <person name="Palsikar V.B."/>
            <person name="Mardis E.R."/>
            <person name="Wilson R.K."/>
        </authorList>
    </citation>
    <scope>NUCLEOTIDE SEQUENCE [LARGE SCALE GENOMIC DNA]</scope>
    <source>
        <strain evidence="3">DNF01167</strain>
    </source>
</reference>
<organism evidence="2 3">
    <name type="scientific">Gemella haemolysans</name>
    <dbReference type="NCBI Taxonomy" id="1379"/>
    <lineage>
        <taxon>Bacteria</taxon>
        <taxon>Bacillati</taxon>
        <taxon>Bacillota</taxon>
        <taxon>Bacilli</taxon>
        <taxon>Bacillales</taxon>
        <taxon>Gemellaceae</taxon>
        <taxon>Gemella</taxon>
    </lineage>
</organism>
<dbReference type="GO" id="GO:0019829">
    <property type="term" value="F:ATPase-coupled monoatomic cation transmembrane transporter activity"/>
    <property type="evidence" value="ECO:0007669"/>
    <property type="project" value="InterPro"/>
</dbReference>
<dbReference type="AlphaFoldDB" id="A0A133ZV10"/>
<dbReference type="CDD" id="cd00371">
    <property type="entry name" value="HMA"/>
    <property type="match status" value="1"/>
</dbReference>
<dbReference type="PRINTS" id="PR00941">
    <property type="entry name" value="CDATPASE"/>
</dbReference>
<gene>
    <name evidence="2" type="ORF">HMPREF3186_01225</name>
</gene>
<dbReference type="SUPFAM" id="SSF55008">
    <property type="entry name" value="HMA, heavy metal-associated domain"/>
    <property type="match status" value="1"/>
</dbReference>
<proteinExistence type="predicted"/>
<dbReference type="STRING" id="1379.HMPREF3186_01225"/>
<dbReference type="EMBL" id="LSDC01000077">
    <property type="protein sequence ID" value="KXB59281.1"/>
    <property type="molecule type" value="Genomic_DNA"/>
</dbReference>
<feature type="domain" description="HMA" evidence="1">
    <location>
        <begin position="1"/>
        <end position="69"/>
    </location>
</feature>
<dbReference type="PROSITE" id="PS50846">
    <property type="entry name" value="HMA_2"/>
    <property type="match status" value="1"/>
</dbReference>
<comment type="caution">
    <text evidence="2">The sequence shown here is derived from an EMBL/GenBank/DDBJ whole genome shotgun (WGS) entry which is preliminary data.</text>
</comment>
<name>A0A133ZV10_9BACL</name>
<protein>
    <submittedName>
        <fullName evidence="2">Heavy metal-associated domain protein</fullName>
    </submittedName>
</protein>
<sequence>MKKKFILEGLDCANCAAKMEKAINELDGVKEATVNFMTTKLVIDGEDEKMPKIIAEAEKIVKKIEPDTTMKKA</sequence>
<dbReference type="PATRIC" id="fig|1379.3.peg.1205"/>
<dbReference type="InterPro" id="IPR027256">
    <property type="entry name" value="P-typ_ATPase_IB"/>
</dbReference>
<accession>A0A133ZV10</accession>